<feature type="compositionally biased region" description="Low complexity" evidence="5">
    <location>
        <begin position="342"/>
        <end position="355"/>
    </location>
</feature>
<dbReference type="SUPFAM" id="SSF90229">
    <property type="entry name" value="CCCH zinc finger"/>
    <property type="match status" value="2"/>
</dbReference>
<feature type="domain" description="C3H1-type" evidence="6">
    <location>
        <begin position="58"/>
        <end position="86"/>
    </location>
</feature>
<dbReference type="Pfam" id="PF00642">
    <property type="entry name" value="zf-CCCH"/>
    <property type="match status" value="1"/>
</dbReference>
<keyword evidence="3 4" id="KW-0862">Zinc</keyword>
<dbReference type="InterPro" id="IPR000571">
    <property type="entry name" value="Znf_CCCH"/>
</dbReference>
<evidence type="ECO:0000256" key="1">
    <source>
        <dbReference type="ARBA" id="ARBA00022723"/>
    </source>
</evidence>
<dbReference type="EMBL" id="HBNR01015183">
    <property type="protein sequence ID" value="CAE4570288.1"/>
    <property type="molecule type" value="Transcribed_RNA"/>
</dbReference>
<proteinExistence type="predicted"/>
<evidence type="ECO:0000313" key="7">
    <source>
        <dbReference type="EMBL" id="CAE4570287.1"/>
    </source>
</evidence>
<sequence length="484" mass="51964">MMNPSANIFVGSELQATSPPVVYHKTRMCRFFLMGSCMRGADCTWAHAQNELVEPPDFFRTQICHRFKNTGKCRNGHDCPFAHTRHQLRRPQVQTGKVERHDLSNASHTAACPGGFPQQQELARVDMGATEQSFVGCSRRNSTVPVVDGMAAAAPQPLSSPVPCGRRTSCLYPFTQRQSSAAASVAEPRMSVPCQRPLPLHCRGGVIGDAEVSVAESMASASTCIPPEPLPHSKGVRPDSMASMVESVDGASLSRAIPLPSGGGLRRDAVISVAESAESAKSCRPPVPLACGQRTRKGYRMSVNGCVGGTTACGGANSTFPPSFFHRGRRKDCVASVAESVSSSTSCPSPSLPASGGWEAPEDRARPESPISGLSSDNESVTSIEGWNPETSEDSLGMSLEASSAEEVSPPTSILRRAAPSKIYKQMQFPDLVTKNTKSHSRESTEKLVLRVKNTFFQVEDEPVMLRRVSSTPVLLGRHEAGRR</sequence>
<dbReference type="GO" id="GO:0008270">
    <property type="term" value="F:zinc ion binding"/>
    <property type="evidence" value="ECO:0007669"/>
    <property type="project" value="UniProtKB-KW"/>
</dbReference>
<evidence type="ECO:0000256" key="3">
    <source>
        <dbReference type="ARBA" id="ARBA00022833"/>
    </source>
</evidence>
<reference evidence="8" key="1">
    <citation type="submission" date="2021-01" db="EMBL/GenBank/DDBJ databases">
        <authorList>
            <person name="Corre E."/>
            <person name="Pelletier E."/>
            <person name="Niang G."/>
            <person name="Scheremetjew M."/>
            <person name="Finn R."/>
            <person name="Kale V."/>
            <person name="Holt S."/>
            <person name="Cochrane G."/>
            <person name="Meng A."/>
            <person name="Brown T."/>
            <person name="Cohen L."/>
        </authorList>
    </citation>
    <scope>NUCLEOTIDE SEQUENCE</scope>
    <source>
        <strain evidence="8">CCMP3105</strain>
    </source>
</reference>
<name>A0A6T0UY62_9DINO</name>
<evidence type="ECO:0000259" key="6">
    <source>
        <dbReference type="PROSITE" id="PS50103"/>
    </source>
</evidence>
<feature type="zinc finger region" description="C3H1-type" evidence="4">
    <location>
        <begin position="23"/>
        <end position="50"/>
    </location>
</feature>
<keyword evidence="1 4" id="KW-0479">Metal-binding</keyword>
<protein>
    <recommendedName>
        <fullName evidence="6">C3H1-type domain-containing protein</fullName>
    </recommendedName>
</protein>
<dbReference type="InterPro" id="IPR036855">
    <property type="entry name" value="Znf_CCCH_sf"/>
</dbReference>
<keyword evidence="2 4" id="KW-0863">Zinc-finger</keyword>
<evidence type="ECO:0000256" key="4">
    <source>
        <dbReference type="PROSITE-ProRule" id="PRU00723"/>
    </source>
</evidence>
<dbReference type="SMART" id="SM00356">
    <property type="entry name" value="ZnF_C3H1"/>
    <property type="match status" value="2"/>
</dbReference>
<feature type="compositionally biased region" description="Polar residues" evidence="5">
    <location>
        <begin position="372"/>
        <end position="385"/>
    </location>
</feature>
<feature type="region of interest" description="Disordered" evidence="5">
    <location>
        <begin position="342"/>
        <end position="412"/>
    </location>
</feature>
<accession>A0A6T0UY62</accession>
<feature type="zinc finger region" description="C3H1-type" evidence="4">
    <location>
        <begin position="58"/>
        <end position="86"/>
    </location>
</feature>
<gene>
    <name evidence="7" type="ORF">AMON00008_LOCUS9906</name>
    <name evidence="8" type="ORF">AMON00008_LOCUS9907</name>
</gene>
<evidence type="ECO:0000256" key="2">
    <source>
        <dbReference type="ARBA" id="ARBA00022771"/>
    </source>
</evidence>
<dbReference type="PROSITE" id="PS50103">
    <property type="entry name" value="ZF_C3H1"/>
    <property type="match status" value="2"/>
</dbReference>
<organism evidence="8">
    <name type="scientific">Alexandrium monilatum</name>
    <dbReference type="NCBI Taxonomy" id="311494"/>
    <lineage>
        <taxon>Eukaryota</taxon>
        <taxon>Sar</taxon>
        <taxon>Alveolata</taxon>
        <taxon>Dinophyceae</taxon>
        <taxon>Gonyaulacales</taxon>
        <taxon>Pyrocystaceae</taxon>
        <taxon>Alexandrium</taxon>
    </lineage>
</organism>
<dbReference type="EMBL" id="HBNR01015182">
    <property type="protein sequence ID" value="CAE4570287.1"/>
    <property type="molecule type" value="Transcribed_RNA"/>
</dbReference>
<evidence type="ECO:0000256" key="5">
    <source>
        <dbReference type="SAM" id="MobiDB-lite"/>
    </source>
</evidence>
<feature type="domain" description="C3H1-type" evidence="6">
    <location>
        <begin position="23"/>
        <end position="50"/>
    </location>
</feature>
<dbReference type="AlphaFoldDB" id="A0A6T0UY62"/>
<dbReference type="Gene3D" id="4.10.1000.10">
    <property type="entry name" value="Zinc finger, CCCH-type"/>
    <property type="match status" value="2"/>
</dbReference>
<evidence type="ECO:0000313" key="8">
    <source>
        <dbReference type="EMBL" id="CAE4570288.1"/>
    </source>
</evidence>